<sequence length="67" mass="7577">MRLSRRRALDYRIGPGFGAWLRQQAGTLFSLMNTVSELTVGIKSSQTHTVCSKKSRLDPCRCNTDME</sequence>
<dbReference type="AlphaFoldDB" id="A0AAE0YU41"/>
<comment type="caution">
    <text evidence="1">The sequence shown here is derived from an EMBL/GenBank/DDBJ whole genome shotgun (WGS) entry which is preliminary data.</text>
</comment>
<name>A0AAE0YU41_9GAST</name>
<reference evidence="1" key="1">
    <citation type="journal article" date="2023" name="G3 (Bethesda)">
        <title>A reference genome for the long-term kleptoplast-retaining sea slug Elysia crispata morphotype clarki.</title>
        <authorList>
            <person name="Eastman K.E."/>
            <person name="Pendleton A.L."/>
            <person name="Shaikh M.A."/>
            <person name="Suttiyut T."/>
            <person name="Ogas R."/>
            <person name="Tomko P."/>
            <person name="Gavelis G."/>
            <person name="Widhalm J.R."/>
            <person name="Wisecaver J.H."/>
        </authorList>
    </citation>
    <scope>NUCLEOTIDE SEQUENCE</scope>
    <source>
        <strain evidence="1">ECLA1</strain>
    </source>
</reference>
<organism evidence="1 2">
    <name type="scientific">Elysia crispata</name>
    <name type="common">lettuce slug</name>
    <dbReference type="NCBI Taxonomy" id="231223"/>
    <lineage>
        <taxon>Eukaryota</taxon>
        <taxon>Metazoa</taxon>
        <taxon>Spiralia</taxon>
        <taxon>Lophotrochozoa</taxon>
        <taxon>Mollusca</taxon>
        <taxon>Gastropoda</taxon>
        <taxon>Heterobranchia</taxon>
        <taxon>Euthyneura</taxon>
        <taxon>Panpulmonata</taxon>
        <taxon>Sacoglossa</taxon>
        <taxon>Placobranchoidea</taxon>
        <taxon>Plakobranchidae</taxon>
        <taxon>Elysia</taxon>
    </lineage>
</organism>
<evidence type="ECO:0000313" key="2">
    <source>
        <dbReference type="Proteomes" id="UP001283361"/>
    </source>
</evidence>
<gene>
    <name evidence="1" type="ORF">RRG08_012086</name>
</gene>
<proteinExistence type="predicted"/>
<dbReference type="Proteomes" id="UP001283361">
    <property type="component" value="Unassembled WGS sequence"/>
</dbReference>
<dbReference type="EMBL" id="JAWDGP010005414">
    <property type="protein sequence ID" value="KAK3757057.1"/>
    <property type="molecule type" value="Genomic_DNA"/>
</dbReference>
<accession>A0AAE0YU41</accession>
<evidence type="ECO:0000313" key="1">
    <source>
        <dbReference type="EMBL" id="KAK3757057.1"/>
    </source>
</evidence>
<keyword evidence="2" id="KW-1185">Reference proteome</keyword>
<protein>
    <submittedName>
        <fullName evidence="1">Uncharacterized protein</fullName>
    </submittedName>
</protein>